<evidence type="ECO:0000256" key="4">
    <source>
        <dbReference type="ARBA" id="ARBA00021420"/>
    </source>
</evidence>
<dbReference type="GO" id="GO:0046872">
    <property type="term" value="F:metal ion binding"/>
    <property type="evidence" value="ECO:0007669"/>
    <property type="project" value="UniProtKB-KW"/>
</dbReference>
<dbReference type="InterPro" id="IPR055071">
    <property type="entry name" value="RA_PHLPP-like"/>
</dbReference>
<evidence type="ECO:0000256" key="2">
    <source>
        <dbReference type="ARBA" id="ARBA00005381"/>
    </source>
</evidence>
<dbReference type="InterPro" id="IPR050216">
    <property type="entry name" value="LRR_domain-containing"/>
</dbReference>
<dbReference type="InterPro" id="IPR003591">
    <property type="entry name" value="Leu-rich_rpt_typical-subtyp"/>
</dbReference>
<dbReference type="InterPro" id="IPR029071">
    <property type="entry name" value="Ubiquitin-like_domsf"/>
</dbReference>
<comment type="similarity">
    <text evidence="2">Belongs to the adenylyl cyclase class-3 family.</text>
</comment>
<dbReference type="PROSITE" id="PS50125">
    <property type="entry name" value="GUANYLATE_CYCLASE_2"/>
    <property type="match status" value="1"/>
</dbReference>
<dbReference type="GO" id="GO:0006171">
    <property type="term" value="P:cAMP biosynthetic process"/>
    <property type="evidence" value="ECO:0007669"/>
    <property type="project" value="UniProtKB-KW"/>
</dbReference>
<evidence type="ECO:0000256" key="12">
    <source>
        <dbReference type="ARBA" id="ARBA00032637"/>
    </source>
</evidence>
<dbReference type="GO" id="GO:0005737">
    <property type="term" value="C:cytoplasm"/>
    <property type="evidence" value="ECO:0007669"/>
    <property type="project" value="TreeGrafter"/>
</dbReference>
<keyword evidence="5" id="KW-0433">Leucine-rich repeat</keyword>
<comment type="catalytic activity">
    <reaction evidence="1">
        <text>ATP = 3',5'-cyclic AMP + diphosphate</text>
        <dbReference type="Rhea" id="RHEA:15389"/>
        <dbReference type="ChEBI" id="CHEBI:30616"/>
        <dbReference type="ChEBI" id="CHEBI:33019"/>
        <dbReference type="ChEBI" id="CHEBI:58165"/>
        <dbReference type="EC" id="4.6.1.1"/>
    </reaction>
</comment>
<feature type="coiled-coil region" evidence="13">
    <location>
        <begin position="2178"/>
        <end position="2205"/>
    </location>
</feature>
<keyword evidence="8" id="KW-0460">Magnesium</keyword>
<keyword evidence="9" id="KW-0115">cAMP biosynthesis</keyword>
<dbReference type="InterPro" id="IPR001611">
    <property type="entry name" value="Leu-rich_rpt"/>
</dbReference>
<evidence type="ECO:0000313" key="18">
    <source>
        <dbReference type="EMBL" id="ORY73562.1"/>
    </source>
</evidence>
<keyword evidence="7" id="KW-0677">Repeat</keyword>
<dbReference type="Gene3D" id="3.60.40.10">
    <property type="entry name" value="PPM-type phosphatase domain"/>
    <property type="match status" value="1"/>
</dbReference>
<sequence length="2217" mass="249767">MDPLGVGDTHYSKKKANNPMFSHTASQGGSNTPPRNKYYDSNGVPNAPNKYTMAMSNPSQNANIQNGYDYSNGDLNQNYPSYGNMPPGGNNNPNTYKTGGILGKTFLKPRHTGSPPAQPQPSTFFPKKSNTTPKLLNNSNPNIPASSSLYNLGMNSSSSSLQNQHLYASSPNLASNTIGTNNSNNSQSKLTHDYETTEIIDFSDILNDPDHVPVECVSLPVLQSASSSQNLTKEIYNPNINQTELVSSWRPPPSWDVKLDDISSSPNDNIQESLSLPGHNDGNKFSYSSNTNPEMNIAHSNSINKDTESLTPEDIYYDNHNFNNNKIEEDQQNYIRVFKTDLTFTTVKCNLNDNADYVCKKVAAKFFINDYNKYNLVVIRNKLERIIKPNECPLLMQRRWLERLGYTALDKLNLQGREDNSYCYRFIFKEIQIGREISPNYWKNPEVKDNPHIKLAGFGLTILPVYLYQNASEIISLDLSRNLNIQELHLDLTPSLTSLKLLSLSHNRIHNFPRNIHCITTLTHINLSFNRIRTLEHTGIEQLRNLLVLELQCNLIEEIPESLAKGCQRLQYINLSNNRIKTIPVSLFHNLRRVLHHLDISFNRLVGKLPPKIGELEVLEILRLNGNRMDGDLPKRLSECLQLRELDLRGNRFGSILSYDQDGTEILTETENYAQSMEVLSECKKLEILLLDGNPIRWIGKMSAIEDIQVEMNSNVDPSKFIDFPVLKIFSMSYRLSTGNQKPMIFRITNITGTLTELNLSFCGLEILPNNFFTKLTGIERLILDGNRLRELPYFSSSVRVHQKEIRQIGPFRMRHLSVYYNHLMALPDDIGELVELEYLDVRSNHLKTLPDSIWQCGKLRSINATSNQLEQFPIPINDENDSTSVNTGMTETTLVPRRQRRMTSNISIQAFPPLSFSLLALFVADNHLTEDLCLALFFMPNLIVLNASYNDIADITSWLDCAPPTPLVDQAYSYKNVGIQIPASWYSHLQELYLSGNNIATLPGEIEKLRNLSWLFLDNNKLSTIPGEVAKLNKLCAFDVGGQGGGRGEGSGLRYNINNWPYDWNWSWNLELKYLNLSGNKRLEITPNTHNQKVIPFDKDSRKLMGSSNKVDLPSRHQASGYNPFGGYDKNDMNNQSMNISPSQRKSLSNFTTLTNLRMLGLMDVTCLMVQIPDENDQRRIRTTSSEIPQTGIPGGIIKYGISDTLCRFASENTRRESIYISREQINNVRDSTYFANTAAISVIPKEKYFLGVWDVVIPQFRNMDNESLFGIFDGRGTEDGTKLAEYLFRLFAGDFQAELKKVEETLIKEREKNNQMRGHNPRVKEPIVLDSNSIKSAIRRTFLGLNKELGEKFRTSVPNRNHNDRINGYTEEEDNEQFGCSAVIVYMVGDRKRESCTLYVANVGDGTCILSKAGGNAQVISRSFKVGNVMDWASSRVYDQNQKVNSSALSTYSMESHRTIQHSLNSSQGSLTGNVYTSSTSDSPKFISGLGDEMERIQNAGGWITNDGLVNGKADVTRAFGYFDCLGSLNANPWIVKMELDFGDNGPSGIPMNSNNGPSIHLTPESDKHDDEAADIKLKLGHNSSDEFLVLVNGAVLDAIRCGADSNNDSPGFSLCTLDDTAQIIVDIARSALSNEGQKRNKGNYQYQGLGKNVRSTTGWGAAATKIRDVALSHGAYGARNSINPNQKVKSSGGMMVMILGLKDLVETASRWMGTRRGSTETGSDSLELLNLKRLGSDGKLGIKNKVGEAMSIPPSIEPPTGQLALVFTDIKNSTALWETNPIDMRNSIKLHSMRMRSLLKQYGGYEVKTEGDSFMVSFADLMSAINWCIDVQNELIKIDWPKNILESDGGEEIWWDTINSEPYYDDYDDEDLDDEIDEDDELDEDESDSLIEQDIPLDTKIEMKKKNGIVLLFRGLCVRMGIHYGTPLCEMDPTTGRMDYFGPMVNRAARICSAAQGGQIFISSEVIREVTKSKGGDPSLLRMSDTLDEKIADSMNINAWIIGEKKLKGLETPEVLHVIYPKQYHLRHEYFTWVQNNEKQDDKPINPVLPISIPGNLSTPENKELARIDRNYVQTLGNLCLRLEFLAVNAQNIYFNKQNFDERIPVYPYLINSSSISIPLDATEEELTAALEGIAIRIENSVSILYLIQNSPLNRIFKTLSSFIDINPNQILSALQEYVLAMKERDERLERIRNERRDRERRLKNRASKANTSI</sequence>
<dbReference type="SUPFAM" id="SSF55073">
    <property type="entry name" value="Nucleotide cyclase"/>
    <property type="match status" value="1"/>
</dbReference>
<keyword evidence="13" id="KW-0175">Coiled coil</keyword>
<feature type="compositionally biased region" description="Polar residues" evidence="14">
    <location>
        <begin position="19"/>
        <end position="34"/>
    </location>
</feature>
<feature type="region of interest" description="Disordered" evidence="14">
    <location>
        <begin position="1103"/>
        <end position="1134"/>
    </location>
</feature>
<dbReference type="CDD" id="cd17214">
    <property type="entry name" value="RA_CYR1_like"/>
    <property type="match status" value="1"/>
</dbReference>
<evidence type="ECO:0000256" key="9">
    <source>
        <dbReference type="ARBA" id="ARBA00022998"/>
    </source>
</evidence>
<comment type="caution">
    <text evidence="18">The sequence shown here is derived from an EMBL/GenBank/DDBJ whole genome shotgun (WGS) entry which is preliminary data.</text>
</comment>
<dbReference type="Gene3D" id="3.10.20.90">
    <property type="entry name" value="Phosphatidylinositol 3-kinase Catalytic Subunit, Chain A, domain 1"/>
    <property type="match status" value="1"/>
</dbReference>
<dbReference type="GO" id="GO:0004016">
    <property type="term" value="F:adenylate cyclase activity"/>
    <property type="evidence" value="ECO:0007669"/>
    <property type="project" value="UniProtKB-EC"/>
</dbReference>
<dbReference type="PROSITE" id="PS51746">
    <property type="entry name" value="PPM_2"/>
    <property type="match status" value="1"/>
</dbReference>
<dbReference type="SMART" id="SM00365">
    <property type="entry name" value="LRR_SD22"/>
    <property type="match status" value="3"/>
</dbReference>
<dbReference type="SMART" id="SM00369">
    <property type="entry name" value="LRR_TYP"/>
    <property type="match status" value="11"/>
</dbReference>
<dbReference type="PANTHER" id="PTHR48051:SF1">
    <property type="entry name" value="RAS SUPPRESSOR PROTEIN 1"/>
    <property type="match status" value="1"/>
</dbReference>
<gene>
    <name evidence="18" type="ORF">LY90DRAFT_503100</name>
</gene>
<evidence type="ECO:0000313" key="19">
    <source>
        <dbReference type="Proteomes" id="UP000193920"/>
    </source>
</evidence>
<dbReference type="SUPFAM" id="SSF54236">
    <property type="entry name" value="Ubiquitin-like"/>
    <property type="match status" value="1"/>
</dbReference>
<dbReference type="Pfam" id="PF23010">
    <property type="entry name" value="RA_3"/>
    <property type="match status" value="1"/>
</dbReference>
<dbReference type="OrthoDB" id="2021138at2759"/>
<evidence type="ECO:0000256" key="14">
    <source>
        <dbReference type="SAM" id="MobiDB-lite"/>
    </source>
</evidence>
<dbReference type="Pfam" id="PF00481">
    <property type="entry name" value="PP2C"/>
    <property type="match status" value="2"/>
</dbReference>
<protein>
    <recommendedName>
        <fullName evidence="4">Adenylate cyclase</fullName>
        <ecNumber evidence="3">4.6.1.1</ecNumber>
    </recommendedName>
    <alternativeName>
        <fullName evidence="11">ATP pyrophosphate-lyase</fullName>
    </alternativeName>
    <alternativeName>
        <fullName evidence="12">Adenylyl cyclase</fullName>
    </alternativeName>
</protein>
<evidence type="ECO:0000259" key="15">
    <source>
        <dbReference type="PROSITE" id="PS50125"/>
    </source>
</evidence>
<dbReference type="Proteomes" id="UP000193920">
    <property type="component" value="Unassembled WGS sequence"/>
</dbReference>
<dbReference type="SMART" id="SM00044">
    <property type="entry name" value="CYCc"/>
    <property type="match status" value="1"/>
</dbReference>
<feature type="region of interest" description="Disordered" evidence="14">
    <location>
        <begin position="71"/>
        <end position="142"/>
    </location>
</feature>
<dbReference type="PROSITE" id="PS50200">
    <property type="entry name" value="RA"/>
    <property type="match status" value="1"/>
</dbReference>
<dbReference type="InterPro" id="IPR000159">
    <property type="entry name" value="RA_dom"/>
</dbReference>
<feature type="region of interest" description="Disordered" evidence="14">
    <location>
        <begin position="1"/>
        <end position="45"/>
    </location>
</feature>
<feature type="domain" description="Ras-associating" evidence="16">
    <location>
        <begin position="331"/>
        <end position="421"/>
    </location>
</feature>
<dbReference type="Pfam" id="PF13855">
    <property type="entry name" value="LRR_8"/>
    <property type="match status" value="2"/>
</dbReference>
<dbReference type="EC" id="4.6.1.1" evidence="3"/>
<evidence type="ECO:0000256" key="11">
    <source>
        <dbReference type="ARBA" id="ARBA00032597"/>
    </source>
</evidence>
<evidence type="ECO:0000256" key="6">
    <source>
        <dbReference type="ARBA" id="ARBA00022723"/>
    </source>
</evidence>
<dbReference type="SMART" id="SM00364">
    <property type="entry name" value="LRR_BAC"/>
    <property type="match status" value="9"/>
</dbReference>
<dbReference type="PROSITE" id="PS51450">
    <property type="entry name" value="LRR"/>
    <property type="match status" value="4"/>
</dbReference>
<dbReference type="InterPro" id="IPR032675">
    <property type="entry name" value="LRR_dom_sf"/>
</dbReference>
<evidence type="ECO:0000256" key="1">
    <source>
        <dbReference type="ARBA" id="ARBA00001593"/>
    </source>
</evidence>
<evidence type="ECO:0000256" key="8">
    <source>
        <dbReference type="ARBA" id="ARBA00022842"/>
    </source>
</evidence>
<reference evidence="18 19" key="1">
    <citation type="submission" date="2016-08" db="EMBL/GenBank/DDBJ databases">
        <title>A Parts List for Fungal Cellulosomes Revealed by Comparative Genomics.</title>
        <authorList>
            <consortium name="DOE Joint Genome Institute"/>
            <person name="Haitjema C.H."/>
            <person name="Gilmore S.P."/>
            <person name="Henske J.K."/>
            <person name="Solomon K.V."/>
            <person name="De Groot R."/>
            <person name="Kuo A."/>
            <person name="Mondo S.J."/>
            <person name="Salamov A.A."/>
            <person name="Labutti K."/>
            <person name="Zhao Z."/>
            <person name="Chiniquy J."/>
            <person name="Barry K."/>
            <person name="Brewer H.M."/>
            <person name="Purvine S.O."/>
            <person name="Wright A.T."/>
            <person name="Boxma B."/>
            <person name="Van Alen T."/>
            <person name="Hackstein J.H."/>
            <person name="Baker S.E."/>
            <person name="Grigoriev I.V."/>
            <person name="O'Malley M.A."/>
        </authorList>
    </citation>
    <scope>NUCLEOTIDE SEQUENCE [LARGE SCALE GENOMIC DNA]</scope>
    <source>
        <strain evidence="18 19">G1</strain>
    </source>
</reference>
<name>A0A1Y2EPW7_9FUNG</name>
<dbReference type="InterPro" id="IPR036457">
    <property type="entry name" value="PPM-type-like_dom_sf"/>
</dbReference>
<dbReference type="CDD" id="cd07302">
    <property type="entry name" value="CHD"/>
    <property type="match status" value="1"/>
</dbReference>
<dbReference type="STRING" id="1754190.A0A1Y2EPW7"/>
<evidence type="ECO:0000256" key="7">
    <source>
        <dbReference type="ARBA" id="ARBA00022737"/>
    </source>
</evidence>
<accession>A0A1Y2EPW7</accession>
<dbReference type="EMBL" id="MCOG01000033">
    <property type="protein sequence ID" value="ORY73562.1"/>
    <property type="molecule type" value="Genomic_DNA"/>
</dbReference>
<feature type="region of interest" description="Disordered" evidence="14">
    <location>
        <begin position="264"/>
        <end position="284"/>
    </location>
</feature>
<organism evidence="18 19">
    <name type="scientific">Neocallimastix californiae</name>
    <dbReference type="NCBI Taxonomy" id="1754190"/>
    <lineage>
        <taxon>Eukaryota</taxon>
        <taxon>Fungi</taxon>
        <taxon>Fungi incertae sedis</taxon>
        <taxon>Chytridiomycota</taxon>
        <taxon>Chytridiomycota incertae sedis</taxon>
        <taxon>Neocallimastigomycetes</taxon>
        <taxon>Neocallimastigales</taxon>
        <taxon>Neocallimastigaceae</taxon>
        <taxon>Neocallimastix</taxon>
    </lineage>
</organism>
<feature type="compositionally biased region" description="Polar residues" evidence="14">
    <location>
        <begin position="264"/>
        <end position="274"/>
    </location>
</feature>
<keyword evidence="19" id="KW-1185">Reference proteome</keyword>
<dbReference type="SMART" id="SM00314">
    <property type="entry name" value="RA"/>
    <property type="match status" value="1"/>
</dbReference>
<dbReference type="InterPro" id="IPR001054">
    <property type="entry name" value="A/G_cyclase"/>
</dbReference>
<dbReference type="Pfam" id="PF00211">
    <property type="entry name" value="Guanylate_cyc"/>
    <property type="match status" value="1"/>
</dbReference>
<dbReference type="SUPFAM" id="SSF52058">
    <property type="entry name" value="L domain-like"/>
    <property type="match status" value="2"/>
</dbReference>
<feature type="domain" description="PPM-type phosphatase" evidence="17">
    <location>
        <begin position="1239"/>
        <end position="1704"/>
    </location>
</feature>
<feature type="compositionally biased region" description="Low complexity" evidence="14">
    <location>
        <begin position="78"/>
        <end position="99"/>
    </location>
</feature>
<dbReference type="GO" id="GO:0035556">
    <property type="term" value="P:intracellular signal transduction"/>
    <property type="evidence" value="ECO:0007669"/>
    <property type="project" value="InterPro"/>
</dbReference>
<evidence type="ECO:0000259" key="16">
    <source>
        <dbReference type="PROSITE" id="PS50200"/>
    </source>
</evidence>
<dbReference type="InterPro" id="IPR029787">
    <property type="entry name" value="Nucleotide_cyclase"/>
</dbReference>
<dbReference type="SMART" id="SM00332">
    <property type="entry name" value="PP2Cc"/>
    <property type="match status" value="1"/>
</dbReference>
<dbReference type="Gene3D" id="3.80.10.10">
    <property type="entry name" value="Ribonuclease Inhibitor"/>
    <property type="match status" value="4"/>
</dbReference>
<evidence type="ECO:0000256" key="3">
    <source>
        <dbReference type="ARBA" id="ARBA00012201"/>
    </source>
</evidence>
<dbReference type="InterPro" id="IPR001932">
    <property type="entry name" value="PPM-type_phosphatase-like_dom"/>
</dbReference>
<dbReference type="SUPFAM" id="SSF81606">
    <property type="entry name" value="PP2C-like"/>
    <property type="match status" value="1"/>
</dbReference>
<dbReference type="PANTHER" id="PTHR48051">
    <property type="match status" value="1"/>
</dbReference>
<evidence type="ECO:0000256" key="5">
    <source>
        <dbReference type="ARBA" id="ARBA00022614"/>
    </source>
</evidence>
<dbReference type="Gene3D" id="3.30.70.1230">
    <property type="entry name" value="Nucleotide cyclase"/>
    <property type="match status" value="1"/>
</dbReference>
<feature type="compositionally biased region" description="Polar residues" evidence="14">
    <location>
        <begin position="120"/>
        <end position="134"/>
    </location>
</feature>
<evidence type="ECO:0000259" key="17">
    <source>
        <dbReference type="PROSITE" id="PS51746"/>
    </source>
</evidence>
<feature type="domain" description="Guanylate cyclase" evidence="15">
    <location>
        <begin position="1767"/>
        <end position="1955"/>
    </location>
</feature>
<keyword evidence="6" id="KW-0479">Metal-binding</keyword>
<evidence type="ECO:0000256" key="10">
    <source>
        <dbReference type="ARBA" id="ARBA00023239"/>
    </source>
</evidence>
<proteinExistence type="inferred from homology"/>
<evidence type="ECO:0000256" key="13">
    <source>
        <dbReference type="SAM" id="Coils"/>
    </source>
</evidence>
<keyword evidence="10" id="KW-0456">Lyase</keyword>